<dbReference type="Pfam" id="PF00293">
    <property type="entry name" value="NUDIX"/>
    <property type="match status" value="1"/>
</dbReference>
<dbReference type="InterPro" id="IPR000086">
    <property type="entry name" value="NUDIX_hydrolase_dom"/>
</dbReference>
<keyword evidence="5" id="KW-1185">Reference proteome</keyword>
<dbReference type="RefSeq" id="WP_014731363.1">
    <property type="nucleotide sequence ID" value="NC_017934.1"/>
</dbReference>
<dbReference type="PANTHER" id="PTHR43046:SF14">
    <property type="entry name" value="MUTT_NUDIX FAMILY PROTEIN"/>
    <property type="match status" value="1"/>
</dbReference>
<dbReference type="EMBL" id="CP003532">
    <property type="protein sequence ID" value="AFK07561.1"/>
    <property type="molecule type" value="Genomic_DNA"/>
</dbReference>
<name>I2F6K8_9BACT</name>
<evidence type="ECO:0000256" key="1">
    <source>
        <dbReference type="ARBA" id="ARBA00001946"/>
    </source>
</evidence>
<evidence type="ECO:0000313" key="4">
    <source>
        <dbReference type="EMBL" id="AFK07561.1"/>
    </source>
</evidence>
<accession>I2F6K8</accession>
<dbReference type="SUPFAM" id="SSF55811">
    <property type="entry name" value="Nudix"/>
    <property type="match status" value="1"/>
</dbReference>
<comment type="cofactor">
    <cofactor evidence="1">
        <name>Mg(2+)</name>
        <dbReference type="ChEBI" id="CHEBI:18420"/>
    </cofactor>
</comment>
<reference evidence="4 5" key="1">
    <citation type="journal article" date="2012" name="Genome Biol. Evol.">
        <title>Genome Sequence of the Mesophilic Thermotogales Bacterium Mesotoga prima MesG1.Ag.4.2 Reveals the Largest Thermotogales Genome To Date.</title>
        <authorList>
            <person name="Zhaxybayeva O."/>
            <person name="Swithers K.S."/>
            <person name="Foght J."/>
            <person name="Green A.G."/>
            <person name="Bruce D."/>
            <person name="Detter C."/>
            <person name="Han S."/>
            <person name="Teshima H."/>
            <person name="Han J."/>
            <person name="Woyke T."/>
            <person name="Pitluck S."/>
            <person name="Nolan M."/>
            <person name="Ivanova N."/>
            <person name="Pati A."/>
            <person name="Land M.L."/>
            <person name="Dlutek M."/>
            <person name="Doolittle W.F."/>
            <person name="Noll K.M."/>
            <person name="Nesbo C.L."/>
        </authorList>
    </citation>
    <scope>NUCLEOTIDE SEQUENCE [LARGE SCALE GENOMIC DNA]</scope>
    <source>
        <strain evidence="5">mesG1.Ag.4.2</strain>
    </source>
</reference>
<sequence>MKNTHRIKVRALIVKDESVLLVRHEHHDRPPFWCFPGGFVESDEDLFSAIKREIREETEVVVSPRSVIALQEFKRESLLEVIFSCDYVSGKLKLGSDPDNPGIPTLVDAKWVRIDELDRFKILPVQLASLFKNSWDNLCSVELFQIETMREVP</sequence>
<keyword evidence="2" id="KW-0378">Hydrolase</keyword>
<organism evidence="4 5">
    <name type="scientific">Mesotoga prima MesG1.Ag.4.2</name>
    <dbReference type="NCBI Taxonomy" id="660470"/>
    <lineage>
        <taxon>Bacteria</taxon>
        <taxon>Thermotogati</taxon>
        <taxon>Thermotogota</taxon>
        <taxon>Thermotogae</taxon>
        <taxon>Kosmotogales</taxon>
        <taxon>Kosmotogaceae</taxon>
        <taxon>Mesotoga</taxon>
    </lineage>
</organism>
<evidence type="ECO:0000259" key="3">
    <source>
        <dbReference type="PROSITE" id="PS51462"/>
    </source>
</evidence>
<protein>
    <submittedName>
        <fullName evidence="4">ADP-ribose pyrophosphatase</fullName>
    </submittedName>
</protein>
<dbReference type="GeneID" id="87107677"/>
<dbReference type="PANTHER" id="PTHR43046">
    <property type="entry name" value="GDP-MANNOSE MANNOSYL HYDROLASE"/>
    <property type="match status" value="1"/>
</dbReference>
<dbReference type="Gene3D" id="3.90.79.10">
    <property type="entry name" value="Nucleoside Triphosphate Pyrophosphohydrolase"/>
    <property type="match status" value="1"/>
</dbReference>
<dbReference type="HOGENOM" id="CLU_037162_20_2_0"/>
<dbReference type="GO" id="GO:0016787">
    <property type="term" value="F:hydrolase activity"/>
    <property type="evidence" value="ECO:0007669"/>
    <property type="project" value="UniProtKB-KW"/>
</dbReference>
<evidence type="ECO:0000313" key="5">
    <source>
        <dbReference type="Proteomes" id="UP000002881"/>
    </source>
</evidence>
<dbReference type="KEGG" id="mpg:Theba_1914"/>
<evidence type="ECO:0000256" key="2">
    <source>
        <dbReference type="ARBA" id="ARBA00022801"/>
    </source>
</evidence>
<feature type="domain" description="Nudix hydrolase" evidence="3">
    <location>
        <begin position="4"/>
        <end position="138"/>
    </location>
</feature>
<dbReference type="InterPro" id="IPR015797">
    <property type="entry name" value="NUDIX_hydrolase-like_dom_sf"/>
</dbReference>
<dbReference type="Proteomes" id="UP000002881">
    <property type="component" value="Chromosome"/>
</dbReference>
<dbReference type="CDD" id="cd18880">
    <property type="entry name" value="NUDIX_ADPRase"/>
    <property type="match status" value="1"/>
</dbReference>
<dbReference type="eggNOG" id="COG1051">
    <property type="taxonomic scope" value="Bacteria"/>
</dbReference>
<proteinExistence type="predicted"/>
<dbReference type="AlphaFoldDB" id="I2F6K8"/>
<dbReference type="PROSITE" id="PS51462">
    <property type="entry name" value="NUDIX"/>
    <property type="match status" value="1"/>
</dbReference>
<dbReference type="STRING" id="660470.Theba_1914"/>
<gene>
    <name evidence="4" type="ORF">Theba_1914</name>
</gene>